<dbReference type="EMBL" id="JAIFZM010000005">
    <property type="protein sequence ID" value="MCG3419108.1"/>
    <property type="molecule type" value="Genomic_DNA"/>
</dbReference>
<dbReference type="PANTHER" id="PTHR43022">
    <property type="entry name" value="PROTEIN SMF"/>
    <property type="match status" value="1"/>
</dbReference>
<dbReference type="NCBIfam" id="TIGR00732">
    <property type="entry name" value="dprA"/>
    <property type="match status" value="1"/>
</dbReference>
<dbReference type="InterPro" id="IPR057666">
    <property type="entry name" value="DrpA_SLOG"/>
</dbReference>
<protein>
    <submittedName>
        <fullName evidence="3">DNA-processing protein DprA</fullName>
    </submittedName>
</protein>
<dbReference type="Proteomes" id="UP001199631">
    <property type="component" value="Unassembled WGS sequence"/>
</dbReference>
<comment type="similarity">
    <text evidence="1">Belongs to the DprA/Smf family.</text>
</comment>
<feature type="domain" description="Smf/DprA SLOG" evidence="2">
    <location>
        <begin position="82"/>
        <end position="291"/>
    </location>
</feature>
<keyword evidence="4" id="KW-1185">Reference proteome</keyword>
<dbReference type="PANTHER" id="PTHR43022:SF1">
    <property type="entry name" value="PROTEIN SMF"/>
    <property type="match status" value="1"/>
</dbReference>
<evidence type="ECO:0000313" key="4">
    <source>
        <dbReference type="Proteomes" id="UP001199631"/>
    </source>
</evidence>
<sequence>MLKLSRRSNRLIHLSRCKGITRRIMQYIIQKDTELKEIYYLSPKELTQIYHIPEQKAVPLYHDLHNPVLIEQIKQDKTQCSIITILDQAYPFMLKTIKDPPLVLYTIGNNELLSCSPCISVIGTRRPTSEAKQKTNFIVKPLVEEGWVIISGMAKGIDTYAHKVALAQNGKTVAVLGSGFEHIYPKENEDLFTEICKSGIVLSEYPPNVVASRHHFPERNRLISGLTFGTLVIEATEKSGTLITVDQALDQGREVYALPGSPLVAQTKGCHRMIQEGAKLVIDAQCILEDWNDQGTHLASVWKG</sequence>
<dbReference type="InterPro" id="IPR003488">
    <property type="entry name" value="DprA"/>
</dbReference>
<dbReference type="GO" id="GO:0009294">
    <property type="term" value="P:DNA-mediated transformation"/>
    <property type="evidence" value="ECO:0007669"/>
    <property type="project" value="InterPro"/>
</dbReference>
<gene>
    <name evidence="3" type="primary">dprA</name>
    <name evidence="3" type="ORF">K3T81_08090</name>
</gene>
<proteinExistence type="inferred from homology"/>
<dbReference type="Gene3D" id="3.40.50.450">
    <property type="match status" value="1"/>
</dbReference>
<evidence type="ECO:0000256" key="1">
    <source>
        <dbReference type="ARBA" id="ARBA00006525"/>
    </source>
</evidence>
<accession>A0AAW5B399</accession>
<name>A0AAW5B399_9BACI</name>
<dbReference type="AlphaFoldDB" id="A0AAW5B399"/>
<dbReference type="Pfam" id="PF02481">
    <property type="entry name" value="DNA_processg_A"/>
    <property type="match status" value="1"/>
</dbReference>
<organism evidence="3 4">
    <name type="scientific">Oceanobacillus jordanicus</name>
    <dbReference type="NCBI Taxonomy" id="2867266"/>
    <lineage>
        <taxon>Bacteria</taxon>
        <taxon>Bacillati</taxon>
        <taxon>Bacillota</taxon>
        <taxon>Bacilli</taxon>
        <taxon>Bacillales</taxon>
        <taxon>Bacillaceae</taxon>
        <taxon>Oceanobacillus</taxon>
    </lineage>
</organism>
<dbReference type="SUPFAM" id="SSF102405">
    <property type="entry name" value="MCP/YpsA-like"/>
    <property type="match status" value="1"/>
</dbReference>
<reference evidence="3 4" key="1">
    <citation type="journal article" date="2022" name="Evol. Bioinform. Online">
        <title>Draft Genome Sequence of Oceanobacillus jordanicus Strain GSFE11, a Halotolerant Plant Growth-Promoting Bacterial Endophyte Isolated From the Jordan Valley.</title>
        <authorList>
            <person name="Alhindi T."/>
            <person name="Albdaiwi R."/>
        </authorList>
    </citation>
    <scope>NUCLEOTIDE SEQUENCE [LARGE SCALE GENOMIC DNA]</scope>
    <source>
        <strain evidence="3 4">GSFE11</strain>
    </source>
</reference>
<evidence type="ECO:0000313" key="3">
    <source>
        <dbReference type="EMBL" id="MCG3419108.1"/>
    </source>
</evidence>
<comment type="caution">
    <text evidence="3">The sequence shown here is derived from an EMBL/GenBank/DDBJ whole genome shotgun (WGS) entry which is preliminary data.</text>
</comment>
<evidence type="ECO:0000259" key="2">
    <source>
        <dbReference type="Pfam" id="PF02481"/>
    </source>
</evidence>